<evidence type="ECO:0000256" key="6">
    <source>
        <dbReference type="ARBA" id="ARBA00023065"/>
    </source>
</evidence>
<keyword evidence="14" id="KW-1185">Reference proteome</keyword>
<dbReference type="GO" id="GO:0007035">
    <property type="term" value="P:vacuolar acidification"/>
    <property type="evidence" value="ECO:0007669"/>
    <property type="project" value="TreeGrafter"/>
</dbReference>
<evidence type="ECO:0000256" key="2">
    <source>
        <dbReference type="ARBA" id="ARBA00022448"/>
    </source>
</evidence>
<feature type="transmembrane region" description="Helical" evidence="11">
    <location>
        <begin position="20"/>
        <end position="41"/>
    </location>
</feature>
<feature type="compositionally biased region" description="Low complexity" evidence="10">
    <location>
        <begin position="523"/>
        <end position="532"/>
    </location>
</feature>
<evidence type="ECO:0000313" key="14">
    <source>
        <dbReference type="Proteomes" id="UP000319731"/>
    </source>
</evidence>
<feature type="domain" description="Cation/H+ exchanger transmembrane" evidence="12">
    <location>
        <begin position="39"/>
        <end position="435"/>
    </location>
</feature>
<evidence type="ECO:0000256" key="5">
    <source>
        <dbReference type="ARBA" id="ARBA00023053"/>
    </source>
</evidence>
<evidence type="ECO:0000259" key="12">
    <source>
        <dbReference type="Pfam" id="PF00999"/>
    </source>
</evidence>
<dbReference type="OrthoDB" id="196264at2759"/>
<gene>
    <name evidence="13" type="ORF">SmJEL517_g04824</name>
</gene>
<comment type="similarity">
    <text evidence="9">Belongs to the monovalent cation:proton antiporter 1 (CPA1) transporter (TC 2.A.36) family.</text>
</comment>
<dbReference type="PRINTS" id="PR01084">
    <property type="entry name" value="NAHEXCHNGR"/>
</dbReference>
<keyword evidence="6 9" id="KW-0406">Ion transport</keyword>
<dbReference type="EMBL" id="QEAO01000036">
    <property type="protein sequence ID" value="TPX31999.1"/>
    <property type="molecule type" value="Genomic_DNA"/>
</dbReference>
<dbReference type="GO" id="GO:0005770">
    <property type="term" value="C:late endosome"/>
    <property type="evidence" value="ECO:0007669"/>
    <property type="project" value="TreeGrafter"/>
</dbReference>
<organism evidence="13 14">
    <name type="scientific">Synchytrium microbalum</name>
    <dbReference type="NCBI Taxonomy" id="1806994"/>
    <lineage>
        <taxon>Eukaryota</taxon>
        <taxon>Fungi</taxon>
        <taxon>Fungi incertae sedis</taxon>
        <taxon>Chytridiomycota</taxon>
        <taxon>Chytridiomycota incertae sedis</taxon>
        <taxon>Chytridiomycetes</taxon>
        <taxon>Synchytriales</taxon>
        <taxon>Synchytriaceae</taxon>
        <taxon>Synchytrium</taxon>
    </lineage>
</organism>
<accession>A0A507BYS0</accession>
<feature type="region of interest" description="Disordered" evidence="10">
    <location>
        <begin position="515"/>
        <end position="547"/>
    </location>
</feature>
<protein>
    <recommendedName>
        <fullName evidence="9">Sodium/hydrogen exchanger</fullName>
    </recommendedName>
</protein>
<dbReference type="NCBIfam" id="TIGR00840">
    <property type="entry name" value="b_cpa1"/>
    <property type="match status" value="1"/>
</dbReference>
<dbReference type="Pfam" id="PF00999">
    <property type="entry name" value="Na_H_Exchanger"/>
    <property type="match status" value="1"/>
</dbReference>
<feature type="transmembrane region" description="Helical" evidence="11">
    <location>
        <begin position="305"/>
        <end position="327"/>
    </location>
</feature>
<keyword evidence="8 9" id="KW-0739">Sodium transport</keyword>
<feature type="transmembrane region" description="Helical" evidence="11">
    <location>
        <begin position="209"/>
        <end position="238"/>
    </location>
</feature>
<proteinExistence type="inferred from homology"/>
<dbReference type="Gene3D" id="6.10.140.1330">
    <property type="match status" value="1"/>
</dbReference>
<feature type="transmembrane region" description="Helical" evidence="11">
    <location>
        <begin position="409"/>
        <end position="428"/>
    </location>
</feature>
<evidence type="ECO:0000256" key="9">
    <source>
        <dbReference type="RuleBase" id="RU003722"/>
    </source>
</evidence>
<keyword evidence="3 9" id="KW-0812">Transmembrane</keyword>
<feature type="transmembrane region" description="Helical" evidence="11">
    <location>
        <begin position="274"/>
        <end position="293"/>
    </location>
</feature>
<dbReference type="STRING" id="1806994.A0A507BYS0"/>
<keyword evidence="7 11" id="KW-0472">Membrane</keyword>
<evidence type="ECO:0000256" key="8">
    <source>
        <dbReference type="ARBA" id="ARBA00023201"/>
    </source>
</evidence>
<dbReference type="GO" id="GO:0015386">
    <property type="term" value="F:potassium:proton antiporter activity"/>
    <property type="evidence" value="ECO:0007669"/>
    <property type="project" value="TreeGrafter"/>
</dbReference>
<feature type="region of interest" description="Disordered" evidence="10">
    <location>
        <begin position="605"/>
        <end position="625"/>
    </location>
</feature>
<dbReference type="GeneID" id="42006049"/>
<comment type="subcellular location">
    <subcellularLocation>
        <location evidence="1">Membrane</location>
        <topology evidence="1">Multi-pass membrane protein</topology>
    </subcellularLocation>
</comment>
<dbReference type="GO" id="GO:0005769">
    <property type="term" value="C:early endosome"/>
    <property type="evidence" value="ECO:0007669"/>
    <property type="project" value="TreeGrafter"/>
</dbReference>
<name>A0A507BYS0_9FUNG</name>
<dbReference type="AlphaFoldDB" id="A0A507BYS0"/>
<feature type="transmembrane region" description="Helical" evidence="11">
    <location>
        <begin position="339"/>
        <end position="365"/>
    </location>
</feature>
<evidence type="ECO:0000256" key="4">
    <source>
        <dbReference type="ARBA" id="ARBA00022989"/>
    </source>
</evidence>
<evidence type="ECO:0000256" key="7">
    <source>
        <dbReference type="ARBA" id="ARBA00023136"/>
    </source>
</evidence>
<dbReference type="InterPro" id="IPR006153">
    <property type="entry name" value="Cation/H_exchanger_TM"/>
</dbReference>
<feature type="transmembrane region" description="Helical" evidence="11">
    <location>
        <begin position="175"/>
        <end position="197"/>
    </location>
</feature>
<feature type="transmembrane region" description="Helical" evidence="11">
    <location>
        <begin position="148"/>
        <end position="168"/>
    </location>
</feature>
<keyword evidence="9" id="KW-0050">Antiport</keyword>
<evidence type="ECO:0000256" key="11">
    <source>
        <dbReference type="SAM" id="Phobius"/>
    </source>
</evidence>
<dbReference type="PANTHER" id="PTHR10110:SF187">
    <property type="entry name" value="SODIUM_HYDROGEN EXCHANGER"/>
    <property type="match status" value="1"/>
</dbReference>
<dbReference type="GO" id="GO:0015385">
    <property type="term" value="F:sodium:proton antiporter activity"/>
    <property type="evidence" value="ECO:0007669"/>
    <property type="project" value="InterPro"/>
</dbReference>
<reference evidence="13 14" key="1">
    <citation type="journal article" date="2019" name="Sci. Rep.">
        <title>Comparative genomics of chytrid fungi reveal insights into the obligate biotrophic and pathogenic lifestyle of Synchytrium endobioticum.</title>
        <authorList>
            <person name="van de Vossenberg B.T.L.H."/>
            <person name="Warris S."/>
            <person name="Nguyen H.D.T."/>
            <person name="van Gent-Pelzer M.P.E."/>
            <person name="Joly D.L."/>
            <person name="van de Geest H.C."/>
            <person name="Bonants P.J.M."/>
            <person name="Smith D.S."/>
            <person name="Levesque C.A."/>
            <person name="van der Lee T.A.J."/>
        </authorList>
    </citation>
    <scope>NUCLEOTIDE SEQUENCE [LARGE SCALE GENOMIC DNA]</scope>
    <source>
        <strain evidence="13 14">JEL517</strain>
    </source>
</reference>
<keyword evidence="4 11" id="KW-1133">Transmembrane helix</keyword>
<evidence type="ECO:0000256" key="10">
    <source>
        <dbReference type="SAM" id="MobiDB-lite"/>
    </source>
</evidence>
<keyword evidence="2 9" id="KW-0813">Transport</keyword>
<feature type="transmembrane region" description="Helical" evidence="11">
    <location>
        <begin position="110"/>
        <end position="136"/>
    </location>
</feature>
<dbReference type="InterPro" id="IPR018422">
    <property type="entry name" value="Cation/H_exchanger_CPA1"/>
</dbReference>
<evidence type="ECO:0000313" key="13">
    <source>
        <dbReference type="EMBL" id="TPX31999.1"/>
    </source>
</evidence>
<comment type="caution">
    <text evidence="13">The sequence shown here is derived from an EMBL/GenBank/DDBJ whole genome shotgun (WGS) entry which is preliminary data.</text>
</comment>
<feature type="transmembrane region" description="Helical" evidence="11">
    <location>
        <begin position="377"/>
        <end position="397"/>
    </location>
</feature>
<dbReference type="GO" id="GO:0000329">
    <property type="term" value="C:fungal-type vacuole membrane"/>
    <property type="evidence" value="ECO:0007669"/>
    <property type="project" value="TreeGrafter"/>
</dbReference>
<feature type="transmembrane region" description="Helical" evidence="11">
    <location>
        <begin position="48"/>
        <end position="69"/>
    </location>
</feature>
<feature type="transmembrane region" description="Helical" evidence="11">
    <location>
        <begin position="84"/>
        <end position="101"/>
    </location>
</feature>
<feature type="compositionally biased region" description="Polar residues" evidence="10">
    <location>
        <begin position="538"/>
        <end position="547"/>
    </location>
</feature>
<dbReference type="PANTHER" id="PTHR10110">
    <property type="entry name" value="SODIUM/HYDROGEN EXCHANGER"/>
    <property type="match status" value="1"/>
</dbReference>
<dbReference type="Proteomes" id="UP000319731">
    <property type="component" value="Unassembled WGS sequence"/>
</dbReference>
<keyword evidence="5" id="KW-0915">Sodium</keyword>
<sequence length="642" mass="70620">MTNHTAEAEVISAEEAQHFLFVRALLMLGLIALSMNIVGFLKKKHIHYFGESAVLILVGLCVAAFWSLLQYDSENTAIQLSSKFFYMALLPPIIFEGGYTLQRVAFFKNILVIIALAFVGALYSTFICSILMYFFTKVTGNNWSFIESLVFGSLISSTDPVTVLSLLPSNVDKRLYMIIFGESALNDAVAIILYRFFTGFADPTMRLDFLPFCLSILNAAGVFLGSTLVGLGLAWVFAKITKHVKMDHEPAVYETVMLFVFAYSSYLAAEIMALTGIISIFFCGIGMAHYAHHNLEEEALTGVRITLRFLSFMSECFIFLYLGLGLLSFKSQATYNPSLIIFACISILVSRTHVFLILSTANLLPKHGKPVPWNQQVLVWFSGLRGAVAFALGVTFLEHPVFPDDVKGSIFGTTVFVVVVTILVLGGLTPYMLKWLKIIEPAVPNATIGAGHGEHEGVGGSEHHEAGKKSNEGYAELQDEENDDNDPVHHGDAPLFEWLHRMDATYIRPFFTNVPAKPDRRASQASRTSRTSKISLHRLSQASKRPASVLTSLPTVISQQSARVGRTDSPTLQNTPSTVDIVTEVTNSFKNKSDGAVAARVVAEPIQDDEDEGDASAGFSNFREDASLVKNSAMEDIELSPR</sequence>
<evidence type="ECO:0000256" key="1">
    <source>
        <dbReference type="ARBA" id="ARBA00004141"/>
    </source>
</evidence>
<dbReference type="InterPro" id="IPR004709">
    <property type="entry name" value="NaH_exchanger"/>
</dbReference>
<dbReference type="RefSeq" id="XP_031023295.1">
    <property type="nucleotide sequence ID" value="XM_031170752.1"/>
</dbReference>
<evidence type="ECO:0000256" key="3">
    <source>
        <dbReference type="ARBA" id="ARBA00022692"/>
    </source>
</evidence>